<sequence length="1455" mass="158744">MVRVTLCQARPGGSVDPVAEERFQFVHDLALDMAHFLISAAAHRDGLEGALLLADSHIPVQECERLDETLTLALKHLPLPPGWSVLGPDINTHSPTEGQWEGLNVQSPRVIRSVAVFVGLHQLFSPRVEYGRRERITPRLFTLRDFSPHETLLHFAARRGLRRVALFLLQQPGGRDALQLANRHGHTPARVAQSKGHTQLQHLLSELEKTPHLETKAPRRCYPAGRAFLYHPRLNTFTLTVENEADGEPPDLRRDVEELRRYAHAHCHNKGGSWKQCQSFPLILSRDFVGDLQTVAVTPSEDPSLQKPPAHEDQEVDAEKESSEHAECRNGSAQSEGSDVPASSGSSDSGKRTLGLEGEGACAGKRENFVAVTTVSCGEQQQEEVDSEPRVIREAPHTQRSRTASETKTHNKIQSGNTQEGTMGQTQGLLPEKEEKNKAKGDLPEEREGERNSGQETSLSSGNAQPLDGQTNSEKRSRFYLNLDVSASEKGKEIQETGTGNELIYESTGCTNRDQDISEDLDSLSFRPNMAPGPVHNVRLEPSPVVKQEPDAAAGEEIDAPPETASGCSHQASSDSIKEPPPCDDVTDAPGQPDGLELDVSLTPEESGGEIRVDETLLPEKEESSSPGSKSDIQPIISSEISEEISQILTKSPCGDEELSQEHSEPQSDATDTQIVDTMDQNQDPVRSQSPALFLDQISTIPPGIMVSDSNPEETGNGLELKLERDPLTFQTPPESPCEFFSVDGFIRTSDSIEATCSASLELACPAGSGETVQEGEKTETELLEMCESFKTSPLTILCGTFSKLTIRGSPLDPQLDGTTSETIERISTSALADDSETSSTHPSEMEETELEETKEEVMQLEPNFIEKCERSETSQIESNMTAAPPCDSVPQENLRGTATIGYAVGSETPNDQPPESKDVHEEWMNMPTQLGENPEISSLPCKTLSLSTSFSECITDPHSEVVTFEEGNNQTSEDTQPELTTSSETIVKTSLGPHLEDSSFVETTQLEVMTVEENISGTSLDLHHDLITSSKETIVGTSLDPLPEVKVSEESFQGEQSKVMFSEESISGTSLGCNHDLMSSVETIGEASLGPLLEVNSPEESIEVQQLEKSRNDLFDPKHEVTTFEESIRGTLDFHHELIPPSEVTVSETSFGPLPEVNSSEENVVHQQPEVMTSEESIRGTSLGPNHDLTMTFEETVGIISLGPCSEVNSFEENILDQKPEASTGEKSKSAASQDPKLEVTISEKSPDHKVTIGETSLDHQPEITAFEESIRETPHHTQLQETACEENLGKSLQPSPEVMSSQMDTCLPEAPVQSETAILDTRVSDSDSGLALENVSTSGSLRMSDQSMDLSSVMDLDSGAGLDIDTSSPVDVESGLIQDLDNVGVCKSGTPDEEKSHTEQERGEEPKEEQVAGDDGRSESELAHKDQRSEKEMKTGYTPLFLSPRPLRRFTDV</sequence>
<keyword evidence="2" id="KW-1185">Reference proteome</keyword>
<reference evidence="1" key="1">
    <citation type="submission" date="2020-02" db="EMBL/GenBank/DDBJ databases">
        <title>Genome sequencing of the panga catfish, Pangasius djambal.</title>
        <authorList>
            <person name="Wen M."/>
            <person name="Zahm M."/>
            <person name="Roques C."/>
            <person name="Cabau C."/>
            <person name="Klopp C."/>
            <person name="Donnadieu C."/>
            <person name="Jouanno E."/>
            <person name="Avarre J.-C."/>
            <person name="Campet M."/>
            <person name="Ha T."/>
            <person name="Dugue R."/>
            <person name="Lampietro C."/>
            <person name="Louis A."/>
            <person name="Herpin A."/>
            <person name="Echchiki A."/>
            <person name="Berthelot C."/>
            <person name="Parey E."/>
            <person name="Roest-Crollius H."/>
            <person name="Braasch I."/>
            <person name="Postlethwait J.H."/>
            <person name="Bobe J."/>
            <person name="Montfort J."/>
            <person name="Bouchez O."/>
            <person name="Begum T."/>
            <person name="Schartl M."/>
            <person name="Gustiano R."/>
            <person name="Guiguen Y."/>
        </authorList>
    </citation>
    <scope>NUCLEOTIDE SEQUENCE</scope>
    <source>
        <strain evidence="1">Pdj_M5554</strain>
    </source>
</reference>
<comment type="caution">
    <text evidence="1">The sequence shown here is derived from an EMBL/GenBank/DDBJ whole genome shotgun (WGS) entry which is preliminary data.</text>
</comment>
<evidence type="ECO:0000313" key="1">
    <source>
        <dbReference type="EMBL" id="MCJ8734531.1"/>
    </source>
</evidence>
<organism evidence="1 2">
    <name type="scientific">Pangasius djambal</name>
    <dbReference type="NCBI Taxonomy" id="1691987"/>
    <lineage>
        <taxon>Eukaryota</taxon>
        <taxon>Metazoa</taxon>
        <taxon>Chordata</taxon>
        <taxon>Craniata</taxon>
        <taxon>Vertebrata</taxon>
        <taxon>Euteleostomi</taxon>
        <taxon>Actinopterygii</taxon>
        <taxon>Neopterygii</taxon>
        <taxon>Teleostei</taxon>
        <taxon>Ostariophysi</taxon>
        <taxon>Siluriformes</taxon>
        <taxon>Pangasiidae</taxon>
        <taxon>Pangasius</taxon>
    </lineage>
</organism>
<accession>A0ACC5YHH4</accession>
<evidence type="ECO:0000313" key="2">
    <source>
        <dbReference type="Proteomes" id="UP000830395"/>
    </source>
</evidence>
<dbReference type="Proteomes" id="UP000830395">
    <property type="component" value="Chromosome 7"/>
</dbReference>
<dbReference type="EMBL" id="CM040981">
    <property type="protein sequence ID" value="MCJ8734531.1"/>
    <property type="molecule type" value="Genomic_DNA"/>
</dbReference>
<name>A0ACC5YHH4_9TELE</name>
<protein>
    <submittedName>
        <fullName evidence="1">Uncharacterized protein</fullName>
    </submittedName>
</protein>
<proteinExistence type="predicted"/>
<gene>
    <name evidence="1" type="ORF">PDJAM_G00236220</name>
</gene>